<evidence type="ECO:0000256" key="1">
    <source>
        <dbReference type="SAM" id="MobiDB-lite"/>
    </source>
</evidence>
<gene>
    <name evidence="3" type="ORF">ALECFALPRED_007257</name>
</gene>
<evidence type="ECO:0000313" key="3">
    <source>
        <dbReference type="EMBL" id="CAF9937464.1"/>
    </source>
</evidence>
<name>A0A8H3J087_9LECA</name>
<protein>
    <submittedName>
        <fullName evidence="3">Uncharacterized protein</fullName>
    </submittedName>
</protein>
<dbReference type="EMBL" id="CAJPDR010000473">
    <property type="protein sequence ID" value="CAF9937464.1"/>
    <property type="molecule type" value="Genomic_DNA"/>
</dbReference>
<keyword evidence="2" id="KW-0732">Signal</keyword>
<accession>A0A8H3J087</accession>
<evidence type="ECO:0000256" key="2">
    <source>
        <dbReference type="SAM" id="SignalP"/>
    </source>
</evidence>
<comment type="caution">
    <text evidence="3">The sequence shown here is derived from an EMBL/GenBank/DDBJ whole genome shotgun (WGS) entry which is preliminary data.</text>
</comment>
<feature type="region of interest" description="Disordered" evidence="1">
    <location>
        <begin position="82"/>
        <end position="102"/>
    </location>
</feature>
<proteinExistence type="predicted"/>
<keyword evidence="4" id="KW-1185">Reference proteome</keyword>
<organism evidence="3 4">
    <name type="scientific">Alectoria fallacina</name>
    <dbReference type="NCBI Taxonomy" id="1903189"/>
    <lineage>
        <taxon>Eukaryota</taxon>
        <taxon>Fungi</taxon>
        <taxon>Dikarya</taxon>
        <taxon>Ascomycota</taxon>
        <taxon>Pezizomycotina</taxon>
        <taxon>Lecanoromycetes</taxon>
        <taxon>OSLEUM clade</taxon>
        <taxon>Lecanoromycetidae</taxon>
        <taxon>Lecanorales</taxon>
        <taxon>Lecanorineae</taxon>
        <taxon>Parmeliaceae</taxon>
        <taxon>Alectoria</taxon>
    </lineage>
</organism>
<evidence type="ECO:0000313" key="4">
    <source>
        <dbReference type="Proteomes" id="UP000664203"/>
    </source>
</evidence>
<reference evidence="3" key="1">
    <citation type="submission" date="2021-03" db="EMBL/GenBank/DDBJ databases">
        <authorList>
            <person name="Tagirdzhanova G."/>
        </authorList>
    </citation>
    <scope>NUCLEOTIDE SEQUENCE</scope>
</reference>
<sequence length="298" mass="32107">MRSTTLFLAFGFALAATTSAAPLSQLTPSMRPSFTVVSRVDASTATGVANVTAGESPKHEHTPECEHNYNGKHNVTSHYTHNLDSEGKGNATEAEDHATKAMGNPLPYPGINASAYAHPHTVQAHKHTGDYCNQPFHNSTTTTGASYDKIIHPRMPNAEMPRAHNHTGYYCTHPSHHNGTSAPHGYKYHDKKLMGPNSDETHNHTGYSCTHPLHHNGTTTTIGHSYEKKSAIPSVDVTVCLGADCKESKVVTANVDSAGELTGIDAKDSKRQVKRQVSEMSYEDVARQMSGARIAGGI</sequence>
<dbReference type="Proteomes" id="UP000664203">
    <property type="component" value="Unassembled WGS sequence"/>
</dbReference>
<feature type="chain" id="PRO_5034363528" evidence="2">
    <location>
        <begin position="21"/>
        <end position="298"/>
    </location>
</feature>
<feature type="signal peptide" evidence="2">
    <location>
        <begin position="1"/>
        <end position="20"/>
    </location>
</feature>
<dbReference type="AlphaFoldDB" id="A0A8H3J087"/>
<dbReference type="OrthoDB" id="5359118at2759"/>